<sequence length="77" mass="8793">FQRRLSAEPACPKHVSGSYLAIDKLCKSYAWKNKATLLFKDGISEEVMKKLNPKIKIEYPDYSDLLLPLPLPIPIFT</sequence>
<dbReference type="AlphaFoldDB" id="A0A9N9JCG6"/>
<proteinExistence type="predicted"/>
<dbReference type="Proteomes" id="UP000789396">
    <property type="component" value="Unassembled WGS sequence"/>
</dbReference>
<feature type="non-terminal residue" evidence="1">
    <location>
        <position position="1"/>
    </location>
</feature>
<accession>A0A9N9JCG6</accession>
<evidence type="ECO:0000313" key="1">
    <source>
        <dbReference type="EMBL" id="CAG8775088.1"/>
    </source>
</evidence>
<gene>
    <name evidence="1" type="ORF">RFULGI_LOCUS15370</name>
</gene>
<dbReference type="OrthoDB" id="10666799at2759"/>
<dbReference type="EMBL" id="CAJVPZ010048976">
    <property type="protein sequence ID" value="CAG8775088.1"/>
    <property type="molecule type" value="Genomic_DNA"/>
</dbReference>
<feature type="non-terminal residue" evidence="1">
    <location>
        <position position="77"/>
    </location>
</feature>
<name>A0A9N9JCG6_9GLOM</name>
<evidence type="ECO:0000313" key="2">
    <source>
        <dbReference type="Proteomes" id="UP000789396"/>
    </source>
</evidence>
<keyword evidence="2" id="KW-1185">Reference proteome</keyword>
<reference evidence="1" key="1">
    <citation type="submission" date="2021-06" db="EMBL/GenBank/DDBJ databases">
        <authorList>
            <person name="Kallberg Y."/>
            <person name="Tangrot J."/>
            <person name="Rosling A."/>
        </authorList>
    </citation>
    <scope>NUCLEOTIDE SEQUENCE</scope>
    <source>
        <strain evidence="1">IN212</strain>
    </source>
</reference>
<protein>
    <submittedName>
        <fullName evidence="1">13804_t:CDS:1</fullName>
    </submittedName>
</protein>
<organism evidence="1 2">
    <name type="scientific">Racocetra fulgida</name>
    <dbReference type="NCBI Taxonomy" id="60492"/>
    <lineage>
        <taxon>Eukaryota</taxon>
        <taxon>Fungi</taxon>
        <taxon>Fungi incertae sedis</taxon>
        <taxon>Mucoromycota</taxon>
        <taxon>Glomeromycotina</taxon>
        <taxon>Glomeromycetes</taxon>
        <taxon>Diversisporales</taxon>
        <taxon>Gigasporaceae</taxon>
        <taxon>Racocetra</taxon>
    </lineage>
</organism>
<comment type="caution">
    <text evidence="1">The sequence shown here is derived from an EMBL/GenBank/DDBJ whole genome shotgun (WGS) entry which is preliminary data.</text>
</comment>